<dbReference type="EMBL" id="CAEZUO010000053">
    <property type="protein sequence ID" value="CAB4609351.1"/>
    <property type="molecule type" value="Genomic_DNA"/>
</dbReference>
<organism evidence="1">
    <name type="scientific">freshwater metagenome</name>
    <dbReference type="NCBI Taxonomy" id="449393"/>
    <lineage>
        <taxon>unclassified sequences</taxon>
        <taxon>metagenomes</taxon>
        <taxon>ecological metagenomes</taxon>
    </lineage>
</organism>
<name>A0A6J6H723_9ZZZZ</name>
<sequence>MYLSRIAGLDKQANSRASLFANEVMMNSAGEQQRRNRCHFCIGAAIRENEHGCSGLDRIRGKTPNVPERLCQPFSPGGDRIETRNHDSAEIRRTFVICNVNKCAELVVVENRSLDNNLAA</sequence>
<dbReference type="AntiFam" id="ANF00199">
    <property type="entry name" value="Shadow ORF (opposite gltB)"/>
</dbReference>
<evidence type="ECO:0000313" key="1">
    <source>
        <dbReference type="EMBL" id="CAB4609351.1"/>
    </source>
</evidence>
<reference evidence="1" key="1">
    <citation type="submission" date="2020-05" db="EMBL/GenBank/DDBJ databases">
        <authorList>
            <person name="Chiriac C."/>
            <person name="Salcher M."/>
            <person name="Ghai R."/>
            <person name="Kavagutti S V."/>
        </authorList>
    </citation>
    <scope>NUCLEOTIDE SEQUENCE</scope>
</reference>
<protein>
    <submittedName>
        <fullName evidence="1">Unannotated protein</fullName>
    </submittedName>
</protein>
<accession>A0A6J6H723</accession>
<dbReference type="AlphaFoldDB" id="A0A6J6H723"/>
<proteinExistence type="predicted"/>
<gene>
    <name evidence="1" type="ORF">UFOPK1827_01162</name>
</gene>